<proteinExistence type="predicted"/>
<dbReference type="STRING" id="131310.A0A0N5A5B2"/>
<protein>
    <submittedName>
        <fullName evidence="4">BZIP domain-containing protein</fullName>
    </submittedName>
</protein>
<evidence type="ECO:0000313" key="4">
    <source>
        <dbReference type="WBParaSite" id="PTRK_0001689600.1"/>
    </source>
</evidence>
<feature type="coiled-coil region" evidence="1">
    <location>
        <begin position="569"/>
        <end position="619"/>
    </location>
</feature>
<evidence type="ECO:0000256" key="1">
    <source>
        <dbReference type="SAM" id="Coils"/>
    </source>
</evidence>
<dbReference type="AlphaFoldDB" id="A0A0N5A5B2"/>
<feature type="region of interest" description="Disordered" evidence="2">
    <location>
        <begin position="652"/>
        <end position="681"/>
    </location>
</feature>
<reference evidence="4" key="1">
    <citation type="submission" date="2017-02" db="UniProtKB">
        <authorList>
            <consortium name="WormBaseParasite"/>
        </authorList>
    </citation>
    <scope>IDENTIFICATION</scope>
</reference>
<dbReference type="PANTHER" id="PTHR22084:SF4">
    <property type="entry name" value="BZIP DOMAIN-CONTAINING PROTEIN"/>
    <property type="match status" value="1"/>
</dbReference>
<accession>A0A0N5A5B2</accession>
<feature type="region of interest" description="Disordered" evidence="2">
    <location>
        <begin position="22"/>
        <end position="108"/>
    </location>
</feature>
<feature type="compositionally biased region" description="Polar residues" evidence="2">
    <location>
        <begin position="96"/>
        <end position="108"/>
    </location>
</feature>
<feature type="compositionally biased region" description="Polar residues" evidence="2">
    <location>
        <begin position="32"/>
        <end position="68"/>
    </location>
</feature>
<evidence type="ECO:0000256" key="2">
    <source>
        <dbReference type="SAM" id="MobiDB-lite"/>
    </source>
</evidence>
<name>A0A0N5A5B2_PARTI</name>
<keyword evidence="3" id="KW-1185">Reference proteome</keyword>
<keyword evidence="1" id="KW-0175">Coiled coil</keyword>
<evidence type="ECO:0000313" key="3">
    <source>
        <dbReference type="Proteomes" id="UP000038045"/>
    </source>
</evidence>
<dbReference type="Proteomes" id="UP000038045">
    <property type="component" value="Unplaced"/>
</dbReference>
<feature type="compositionally biased region" description="Polar residues" evidence="2">
    <location>
        <begin position="76"/>
        <end position="88"/>
    </location>
</feature>
<dbReference type="PANTHER" id="PTHR22084">
    <property type="entry name" value="GEX INTERACTING PROTEIN PROTEIN 4"/>
    <property type="match status" value="1"/>
</dbReference>
<organism evidence="3 4">
    <name type="scientific">Parastrongyloides trichosuri</name>
    <name type="common">Possum-specific nematode worm</name>
    <dbReference type="NCBI Taxonomy" id="131310"/>
    <lineage>
        <taxon>Eukaryota</taxon>
        <taxon>Metazoa</taxon>
        <taxon>Ecdysozoa</taxon>
        <taxon>Nematoda</taxon>
        <taxon>Chromadorea</taxon>
        <taxon>Rhabditida</taxon>
        <taxon>Tylenchina</taxon>
        <taxon>Panagrolaimomorpha</taxon>
        <taxon>Strongyloidoidea</taxon>
        <taxon>Strongyloididae</taxon>
        <taxon>Parastrongyloides</taxon>
    </lineage>
</organism>
<feature type="region of interest" description="Disordered" evidence="2">
    <location>
        <begin position="433"/>
        <end position="464"/>
    </location>
</feature>
<dbReference type="WBParaSite" id="PTRK_0001689600.1">
    <property type="protein sequence ID" value="PTRK_0001689600.1"/>
    <property type="gene ID" value="PTRK_0001689600"/>
</dbReference>
<sequence>MNGSYNGHANIVIQQHNYNNDPYCSETGDELPSTSSSNNMRINTNGPGKNMISNGNPIIQTSSITHGNSMLHGQHHNQNIYSPRNSFHSPYHHSSEYQNNNPASTSSNNVSTIQYTTVDSISASDNNIMTINTIQSPSMLHNVSQQQMIITSCKDNSSSLIQNPETSGNLISININNSISGSRIVNSSAYLEHHPNNIIISDIDVNTHHQVNNTNYITTNSRSHISPASTYYLERVSISPLPTGTINNTQVLFTSNINSHGNGIHNSKHSTILAVNDNIGLKNCNNINSSSCKNGQQPRIIHSSYNRRNIININSPRALNNYKHNQQNMVCESQNVIKNNTGEISCLNNEEEIETVEYIPYSSTNMVEGSINNSNIISLNIDNNDIIEIRAENCINDNEHNNDEHLMQQEKSKNILECNNVGSKEKLDQNKFIENSNKKKEELTKQQKLESKRARQAEVARRRYHNLSEEEKKELNRKRTLAQKLKRQRDKEMNELEGILRQTNDIVEDPEINKELKGKKMRARWAEAARNRYHRMTPEEKKAYNLKRRMKQLNSFGGDNKELTPEERQKVLQQNLKQQNAKKAEAARMRYHSMTDEQKRAYNRKRTEALRKKRDEEEKLLSIPVKNASQEKWEQAQKILSRNEKRAAAARLRYQKMTPEERREYNRRKPKSKSIQDKDEYCNSEDFDDRLSYEDGSNRTFSIDSSTNYTFEENDILSNIERDVVRRTHIAKQTIIRQNNDNFQKLFEGGRNINVNSTSNFLSTLHRPCNEQIILNDVSRHNISEESLVYSQEQLLHLLPESPQIISNGMENYQSLSMSSQAYHNEESDLIDL</sequence>